<dbReference type="InterPro" id="IPR050859">
    <property type="entry name" value="Class-I_PLP-dep_aminotransf"/>
</dbReference>
<dbReference type="PANTHER" id="PTHR42790:SF21">
    <property type="entry name" value="AROMATIC_AMINOADIPATE AMINOTRANSFERASE 1"/>
    <property type="match status" value="1"/>
</dbReference>
<dbReference type="InterPro" id="IPR015424">
    <property type="entry name" value="PyrdxlP-dep_Trfase"/>
</dbReference>
<evidence type="ECO:0000256" key="4">
    <source>
        <dbReference type="ARBA" id="ARBA00022679"/>
    </source>
</evidence>
<keyword evidence="3" id="KW-0032">Aminotransferase</keyword>
<comment type="caution">
    <text evidence="7">The sequence shown here is derived from an EMBL/GenBank/DDBJ whole genome shotgun (WGS) entry which is preliminary data.</text>
</comment>
<comment type="similarity">
    <text evidence="2">Belongs to the class-I pyridoxal-phosphate-dependent aminotransferase family.</text>
</comment>
<dbReference type="SUPFAM" id="SSF53383">
    <property type="entry name" value="PLP-dependent transferases"/>
    <property type="match status" value="1"/>
</dbReference>
<evidence type="ECO:0000313" key="8">
    <source>
        <dbReference type="Proteomes" id="UP000558688"/>
    </source>
</evidence>
<name>A0A8H5DWP0_FUSOX</name>
<sequence>MLKNENPTGATQGAERRKAIYAVAQKHDLYIIEDEPYYFLQMQPYTGRDQPEVPPPETVEEFVSSLIPSLLSIDVDGRVMRMDSFSKVLVPGSRLGWITASEQIVERYIRHAEVASQGPSGFSQVILYKLLDETWGHEGYLRWLMNLRLEYTKKRNALLAACEDHLPSDLASWTPPVAGMFMWINIDHTKHPEAGKRSIVDIEEEIFNSCIENGVLIARGSWFLTEKDKAPPGLFFRATYASATPENMNKAIERFGKAVRDSFGRK</sequence>
<dbReference type="InterPro" id="IPR015421">
    <property type="entry name" value="PyrdxlP-dep_Trfase_major"/>
</dbReference>
<evidence type="ECO:0000313" key="7">
    <source>
        <dbReference type="EMBL" id="KAF5238594.1"/>
    </source>
</evidence>
<comment type="cofactor">
    <cofactor evidence="1">
        <name>pyridoxal 5'-phosphate</name>
        <dbReference type="ChEBI" id="CHEBI:597326"/>
    </cofactor>
</comment>
<gene>
    <name evidence="7" type="ORF">FOXYS1_15531</name>
</gene>
<evidence type="ECO:0000256" key="2">
    <source>
        <dbReference type="ARBA" id="ARBA00007441"/>
    </source>
</evidence>
<keyword evidence="4" id="KW-0808">Transferase</keyword>
<proteinExistence type="inferred from homology"/>
<dbReference type="Proteomes" id="UP000558688">
    <property type="component" value="Unassembled WGS sequence"/>
</dbReference>
<accession>A0A8H5DWP0</accession>
<dbReference type="PANTHER" id="PTHR42790">
    <property type="entry name" value="AMINOTRANSFERASE"/>
    <property type="match status" value="1"/>
</dbReference>
<dbReference type="GO" id="GO:0030170">
    <property type="term" value="F:pyridoxal phosphate binding"/>
    <property type="evidence" value="ECO:0007669"/>
    <property type="project" value="InterPro"/>
</dbReference>
<dbReference type="GO" id="GO:0008793">
    <property type="term" value="F:aromatic-amino-acid transaminase activity"/>
    <property type="evidence" value="ECO:0007669"/>
    <property type="project" value="TreeGrafter"/>
</dbReference>
<dbReference type="GO" id="GO:0006571">
    <property type="term" value="P:tyrosine biosynthetic process"/>
    <property type="evidence" value="ECO:0007669"/>
    <property type="project" value="TreeGrafter"/>
</dbReference>
<dbReference type="InterPro" id="IPR004839">
    <property type="entry name" value="Aminotransferase_I/II_large"/>
</dbReference>
<dbReference type="Gene3D" id="3.40.640.10">
    <property type="entry name" value="Type I PLP-dependent aspartate aminotransferase-like (Major domain)"/>
    <property type="match status" value="1"/>
</dbReference>
<evidence type="ECO:0000256" key="3">
    <source>
        <dbReference type="ARBA" id="ARBA00022576"/>
    </source>
</evidence>
<keyword evidence="5" id="KW-0663">Pyridoxal phosphate</keyword>
<protein>
    <recommendedName>
        <fullName evidence="6">Aminotransferase class I/classII large domain-containing protein</fullName>
    </recommendedName>
</protein>
<dbReference type="EMBL" id="JAAFOW010004165">
    <property type="protein sequence ID" value="KAF5238594.1"/>
    <property type="molecule type" value="Genomic_DNA"/>
</dbReference>
<dbReference type="AlphaFoldDB" id="A0A8H5DWP0"/>
<dbReference type="CDD" id="cd00609">
    <property type="entry name" value="AAT_like"/>
    <property type="match status" value="1"/>
</dbReference>
<dbReference type="GO" id="GO:0009074">
    <property type="term" value="P:aromatic amino acid family catabolic process"/>
    <property type="evidence" value="ECO:0007669"/>
    <property type="project" value="TreeGrafter"/>
</dbReference>
<feature type="domain" description="Aminotransferase class I/classII large" evidence="6">
    <location>
        <begin position="6"/>
        <end position="255"/>
    </location>
</feature>
<organism evidence="7 8">
    <name type="scientific">Fusarium oxysporum</name>
    <name type="common">Fusarium vascular wilt</name>
    <dbReference type="NCBI Taxonomy" id="5507"/>
    <lineage>
        <taxon>Eukaryota</taxon>
        <taxon>Fungi</taxon>
        <taxon>Dikarya</taxon>
        <taxon>Ascomycota</taxon>
        <taxon>Pezizomycotina</taxon>
        <taxon>Sordariomycetes</taxon>
        <taxon>Hypocreomycetidae</taxon>
        <taxon>Hypocreales</taxon>
        <taxon>Nectriaceae</taxon>
        <taxon>Fusarium</taxon>
        <taxon>Fusarium oxysporum species complex</taxon>
    </lineage>
</organism>
<dbReference type="GO" id="GO:0047536">
    <property type="term" value="F:2-aminoadipate transaminase activity"/>
    <property type="evidence" value="ECO:0007669"/>
    <property type="project" value="TreeGrafter"/>
</dbReference>
<evidence type="ECO:0000259" key="6">
    <source>
        <dbReference type="Pfam" id="PF00155"/>
    </source>
</evidence>
<dbReference type="GO" id="GO:0019878">
    <property type="term" value="P:lysine biosynthetic process via aminoadipic acid"/>
    <property type="evidence" value="ECO:0007669"/>
    <property type="project" value="TreeGrafter"/>
</dbReference>
<evidence type="ECO:0000256" key="5">
    <source>
        <dbReference type="ARBA" id="ARBA00022898"/>
    </source>
</evidence>
<dbReference type="Pfam" id="PF00155">
    <property type="entry name" value="Aminotran_1_2"/>
    <property type="match status" value="1"/>
</dbReference>
<reference evidence="7" key="1">
    <citation type="submission" date="2020-02" db="EMBL/GenBank/DDBJ databases">
        <title>Identification and distribution of gene clusters putatively required for synthesis of sphingolipid metabolism inhibitors in phylogenetically diverse species of the filamentous fungus Fusarium.</title>
        <authorList>
            <person name="Kim H.-S."/>
            <person name="Busman M."/>
            <person name="Brown D.W."/>
            <person name="Divon H."/>
            <person name="Uhlig S."/>
            <person name="Proctor R.H."/>
        </authorList>
    </citation>
    <scope>NUCLEOTIDE SEQUENCE [LARGE SCALE GENOMIC DNA]</scope>
    <source>
        <strain evidence="7">NRRL 39464</strain>
    </source>
</reference>
<evidence type="ECO:0000256" key="1">
    <source>
        <dbReference type="ARBA" id="ARBA00001933"/>
    </source>
</evidence>